<name>A0ABP6R9K2_9MICC</name>
<protein>
    <recommendedName>
        <fullName evidence="5">Lysyl-tRNA synthetase</fullName>
    </recommendedName>
</protein>
<keyword evidence="2" id="KW-0472">Membrane</keyword>
<sequence>MDDLWIYLSVLAPSVGVGLIFWLAMRAIFRADRGERAAEAEVRRESRDEDSAPSSDDSAR</sequence>
<accession>A0ABP6R9K2</accession>
<evidence type="ECO:0000313" key="3">
    <source>
        <dbReference type="EMBL" id="GAA3281367.1"/>
    </source>
</evidence>
<dbReference type="RefSeq" id="WP_344718192.1">
    <property type="nucleotide sequence ID" value="NZ_BAAAYG010000003.1"/>
</dbReference>
<keyword evidence="4" id="KW-1185">Reference proteome</keyword>
<evidence type="ECO:0000256" key="2">
    <source>
        <dbReference type="SAM" id="Phobius"/>
    </source>
</evidence>
<evidence type="ECO:0008006" key="5">
    <source>
        <dbReference type="Google" id="ProtNLM"/>
    </source>
</evidence>
<reference evidence="4" key="1">
    <citation type="journal article" date="2019" name="Int. J. Syst. Evol. Microbiol.">
        <title>The Global Catalogue of Microorganisms (GCM) 10K type strain sequencing project: providing services to taxonomists for standard genome sequencing and annotation.</title>
        <authorList>
            <consortium name="The Broad Institute Genomics Platform"/>
            <consortium name="The Broad Institute Genome Sequencing Center for Infectious Disease"/>
            <person name="Wu L."/>
            <person name="Ma J."/>
        </authorList>
    </citation>
    <scope>NUCLEOTIDE SEQUENCE [LARGE SCALE GENOMIC DNA]</scope>
    <source>
        <strain evidence="4">JCM 11483</strain>
    </source>
</reference>
<keyword evidence="2" id="KW-0812">Transmembrane</keyword>
<feature type="compositionally biased region" description="Basic and acidic residues" evidence="1">
    <location>
        <begin position="36"/>
        <end position="50"/>
    </location>
</feature>
<dbReference type="EMBL" id="BAAAYG010000003">
    <property type="protein sequence ID" value="GAA3281367.1"/>
    <property type="molecule type" value="Genomic_DNA"/>
</dbReference>
<dbReference type="Proteomes" id="UP001501736">
    <property type="component" value="Unassembled WGS sequence"/>
</dbReference>
<organism evidence="3 4">
    <name type="scientific">Nesterenkonia halobia</name>
    <dbReference type="NCBI Taxonomy" id="37922"/>
    <lineage>
        <taxon>Bacteria</taxon>
        <taxon>Bacillati</taxon>
        <taxon>Actinomycetota</taxon>
        <taxon>Actinomycetes</taxon>
        <taxon>Micrococcales</taxon>
        <taxon>Micrococcaceae</taxon>
        <taxon>Nesterenkonia</taxon>
    </lineage>
</organism>
<keyword evidence="2" id="KW-1133">Transmembrane helix</keyword>
<feature type="region of interest" description="Disordered" evidence="1">
    <location>
        <begin position="36"/>
        <end position="60"/>
    </location>
</feature>
<evidence type="ECO:0000256" key="1">
    <source>
        <dbReference type="SAM" id="MobiDB-lite"/>
    </source>
</evidence>
<comment type="caution">
    <text evidence="3">The sequence shown here is derived from an EMBL/GenBank/DDBJ whole genome shotgun (WGS) entry which is preliminary data.</text>
</comment>
<evidence type="ECO:0000313" key="4">
    <source>
        <dbReference type="Proteomes" id="UP001501736"/>
    </source>
</evidence>
<gene>
    <name evidence="3" type="ORF">GCM10020260_06810</name>
</gene>
<proteinExistence type="predicted"/>
<feature type="transmembrane region" description="Helical" evidence="2">
    <location>
        <begin position="6"/>
        <end position="25"/>
    </location>
</feature>